<name>A0ABP0K209_9DINO</name>
<feature type="non-terminal residue" evidence="1">
    <location>
        <position position="164"/>
    </location>
</feature>
<dbReference type="Proteomes" id="UP001642464">
    <property type="component" value="Unassembled WGS sequence"/>
</dbReference>
<evidence type="ECO:0000313" key="1">
    <source>
        <dbReference type="EMBL" id="CAK9020803.1"/>
    </source>
</evidence>
<reference evidence="1 2" key="1">
    <citation type="submission" date="2024-02" db="EMBL/GenBank/DDBJ databases">
        <authorList>
            <person name="Chen Y."/>
            <person name="Shah S."/>
            <person name="Dougan E. K."/>
            <person name="Thang M."/>
            <person name="Chan C."/>
        </authorList>
    </citation>
    <scope>NUCLEOTIDE SEQUENCE [LARGE SCALE GENOMIC DNA]</scope>
</reference>
<protein>
    <recommendedName>
        <fullName evidence="3">Hexosyltransferase</fullName>
    </recommendedName>
</protein>
<comment type="caution">
    <text evidence="1">The sequence shown here is derived from an EMBL/GenBank/DDBJ whole genome shotgun (WGS) entry which is preliminary data.</text>
</comment>
<sequence length="164" mass="18897">RQEYSVNIYLGSPSKVPIFAHGMGFLISADLAEMLAELGLSLKLRGNDDMLFGLWLRSIEHMHFLHYWPWFYDHKDFGGLFSLPCDKAAVVTHRMTFERWKTFDRLNCHICGDETPRLLEEEPLMEDVPGAPEDFEEHLTGGAPLGRSVRLAILIFGSRWEESR</sequence>
<evidence type="ECO:0008006" key="3">
    <source>
        <dbReference type="Google" id="ProtNLM"/>
    </source>
</evidence>
<evidence type="ECO:0000313" key="2">
    <source>
        <dbReference type="Proteomes" id="UP001642464"/>
    </source>
</evidence>
<organism evidence="1 2">
    <name type="scientific">Durusdinium trenchii</name>
    <dbReference type="NCBI Taxonomy" id="1381693"/>
    <lineage>
        <taxon>Eukaryota</taxon>
        <taxon>Sar</taxon>
        <taxon>Alveolata</taxon>
        <taxon>Dinophyceae</taxon>
        <taxon>Suessiales</taxon>
        <taxon>Symbiodiniaceae</taxon>
        <taxon>Durusdinium</taxon>
    </lineage>
</organism>
<feature type="non-terminal residue" evidence="1">
    <location>
        <position position="1"/>
    </location>
</feature>
<gene>
    <name evidence="1" type="ORF">SCF082_LOCUS15064</name>
</gene>
<dbReference type="EMBL" id="CAXAMM010009575">
    <property type="protein sequence ID" value="CAK9020803.1"/>
    <property type="molecule type" value="Genomic_DNA"/>
</dbReference>
<keyword evidence="2" id="KW-1185">Reference proteome</keyword>
<accession>A0ABP0K209</accession>
<proteinExistence type="predicted"/>